<accession>A0A1A9UJB5</accession>
<keyword evidence="3" id="KW-1185">Reference proteome</keyword>
<evidence type="ECO:0000313" key="3">
    <source>
        <dbReference type="Proteomes" id="UP000078200"/>
    </source>
</evidence>
<feature type="chain" id="PRO_5008398583" evidence="1">
    <location>
        <begin position="24"/>
        <end position="82"/>
    </location>
</feature>
<dbReference type="Proteomes" id="UP000078200">
    <property type="component" value="Unassembled WGS sequence"/>
</dbReference>
<dbReference type="VEuPathDB" id="VectorBase:GAUT006669"/>
<sequence>MKLVYGVHFLILIIMLAFSEIRAQGADNAMQESGQASAQFGMGAGAGAGDGVGKAQGSAAAGMNVGAGVSGPFGAPPVPYDR</sequence>
<evidence type="ECO:0000256" key="1">
    <source>
        <dbReference type="SAM" id="SignalP"/>
    </source>
</evidence>
<reference evidence="2" key="1">
    <citation type="submission" date="2020-05" db="UniProtKB">
        <authorList>
            <consortium name="EnsemblMetazoa"/>
        </authorList>
    </citation>
    <scope>IDENTIFICATION</scope>
    <source>
        <strain evidence="2">TTRI</strain>
    </source>
</reference>
<evidence type="ECO:0000313" key="2">
    <source>
        <dbReference type="EnsemblMetazoa" id="GAUT006669-PA"/>
    </source>
</evidence>
<organism evidence="2 3">
    <name type="scientific">Glossina austeni</name>
    <name type="common">Savannah tsetse fly</name>
    <dbReference type="NCBI Taxonomy" id="7395"/>
    <lineage>
        <taxon>Eukaryota</taxon>
        <taxon>Metazoa</taxon>
        <taxon>Ecdysozoa</taxon>
        <taxon>Arthropoda</taxon>
        <taxon>Hexapoda</taxon>
        <taxon>Insecta</taxon>
        <taxon>Pterygota</taxon>
        <taxon>Neoptera</taxon>
        <taxon>Endopterygota</taxon>
        <taxon>Diptera</taxon>
        <taxon>Brachycera</taxon>
        <taxon>Muscomorpha</taxon>
        <taxon>Hippoboscoidea</taxon>
        <taxon>Glossinidae</taxon>
        <taxon>Glossina</taxon>
    </lineage>
</organism>
<proteinExistence type="predicted"/>
<feature type="signal peptide" evidence="1">
    <location>
        <begin position="1"/>
        <end position="23"/>
    </location>
</feature>
<keyword evidence="1" id="KW-0732">Signal</keyword>
<dbReference type="EnsemblMetazoa" id="GAUT006669-RA">
    <property type="protein sequence ID" value="GAUT006669-PA"/>
    <property type="gene ID" value="GAUT006669"/>
</dbReference>
<dbReference type="AlphaFoldDB" id="A0A1A9UJB5"/>
<protein>
    <submittedName>
        <fullName evidence="2">Uncharacterized protein</fullName>
    </submittedName>
</protein>
<name>A0A1A9UJB5_GLOAU</name>